<gene>
    <name evidence="4" type="ORF">OJ995_04890</name>
</gene>
<keyword evidence="1 2" id="KW-0732">Signal</keyword>
<evidence type="ECO:0000259" key="3">
    <source>
        <dbReference type="Pfam" id="PF18962"/>
    </source>
</evidence>
<feature type="domain" description="Secretion system C-terminal sorting" evidence="3">
    <location>
        <begin position="72"/>
        <end position="141"/>
    </location>
</feature>
<dbReference type="EMBL" id="JAPCIO010000002">
    <property type="protein sequence ID" value="MCW1147553.1"/>
    <property type="molecule type" value="Genomic_DNA"/>
</dbReference>
<organism evidence="4 5">
    <name type="scientific">Flavobacterium lacisediminis</name>
    <dbReference type="NCBI Taxonomy" id="2989705"/>
    <lineage>
        <taxon>Bacteria</taxon>
        <taxon>Pseudomonadati</taxon>
        <taxon>Bacteroidota</taxon>
        <taxon>Flavobacteriia</taxon>
        <taxon>Flavobacteriales</taxon>
        <taxon>Flavobacteriaceae</taxon>
        <taxon>Flavobacterium</taxon>
    </lineage>
</organism>
<evidence type="ECO:0000313" key="4">
    <source>
        <dbReference type="EMBL" id="MCW1147553.1"/>
    </source>
</evidence>
<dbReference type="Pfam" id="PF18962">
    <property type="entry name" value="Por_Secre_tail"/>
    <property type="match status" value="1"/>
</dbReference>
<feature type="signal peptide" evidence="2">
    <location>
        <begin position="1"/>
        <end position="18"/>
    </location>
</feature>
<name>A0ABT3EG45_9FLAO</name>
<comment type="caution">
    <text evidence="4">The sequence shown here is derived from an EMBL/GenBank/DDBJ whole genome shotgun (WGS) entry which is preliminary data.</text>
</comment>
<dbReference type="NCBIfam" id="TIGR04183">
    <property type="entry name" value="Por_Secre_tail"/>
    <property type="match status" value="1"/>
</dbReference>
<reference evidence="4" key="1">
    <citation type="submission" date="2022-10" db="EMBL/GenBank/DDBJ databases">
        <title>Flavobacterium sp. nov., a bacterium isolated from lake sediment.</title>
        <authorList>
            <person name="Qu J.-H."/>
        </authorList>
    </citation>
    <scope>NUCLEOTIDE SEQUENCE</scope>
    <source>
        <strain evidence="4">TH16-21</strain>
    </source>
</reference>
<evidence type="ECO:0000256" key="1">
    <source>
        <dbReference type="ARBA" id="ARBA00022729"/>
    </source>
</evidence>
<feature type="chain" id="PRO_5047411677" evidence="2">
    <location>
        <begin position="19"/>
        <end position="148"/>
    </location>
</feature>
<dbReference type="Proteomes" id="UP001165677">
    <property type="component" value="Unassembled WGS sequence"/>
</dbReference>
<dbReference type="RefSeq" id="WP_264368394.1">
    <property type="nucleotide sequence ID" value="NZ_JAPCIO010000002.1"/>
</dbReference>
<accession>A0ABT3EG45</accession>
<evidence type="ECO:0000256" key="2">
    <source>
        <dbReference type="SAM" id="SignalP"/>
    </source>
</evidence>
<evidence type="ECO:0000313" key="5">
    <source>
        <dbReference type="Proteomes" id="UP001165677"/>
    </source>
</evidence>
<protein>
    <submittedName>
        <fullName evidence="4">T9SS type A sorting domain-containing protein</fullName>
    </submittedName>
</protein>
<proteinExistence type="predicted"/>
<keyword evidence="5" id="KW-1185">Reference proteome</keyword>
<sequence length="148" mass="17345">MKLKLLSLFMLVSLFTQAQKIRFEYDAAGNQIQRKWCPSCLSRNAQETYKEVSNLEETDMQKFFPEDVISYYPNPVKEELFLKWKLVENNKVLSIDVFTLNGQVLRSIKENLSENSLVISFQEYPVGVYFLTLNYINGEQKSIKIVKK</sequence>
<dbReference type="InterPro" id="IPR026444">
    <property type="entry name" value="Secre_tail"/>
</dbReference>